<dbReference type="Proteomes" id="UP001597120">
    <property type="component" value="Unassembled WGS sequence"/>
</dbReference>
<dbReference type="PANTHER" id="PTHR43308">
    <property type="entry name" value="OUTER MEMBRANE PROTEIN ALPHA-RELATED"/>
    <property type="match status" value="1"/>
</dbReference>
<dbReference type="PANTHER" id="PTHR43308:SF5">
    <property type="entry name" value="S-LAYER PROTEIN _ PEPTIDOGLYCAN ENDO-BETA-N-ACETYLGLUCOSAMINIDASE"/>
    <property type="match status" value="1"/>
</dbReference>
<dbReference type="InterPro" id="IPR001119">
    <property type="entry name" value="SLH_dom"/>
</dbReference>
<feature type="region of interest" description="Disordered" evidence="1">
    <location>
        <begin position="236"/>
        <end position="269"/>
    </location>
</feature>
<dbReference type="PROSITE" id="PS51272">
    <property type="entry name" value="SLH"/>
    <property type="match status" value="2"/>
</dbReference>
<evidence type="ECO:0000256" key="1">
    <source>
        <dbReference type="SAM" id="MobiDB-lite"/>
    </source>
</evidence>
<dbReference type="RefSeq" id="WP_379290956.1">
    <property type="nucleotide sequence ID" value="NZ_JBHTIU010000089.1"/>
</dbReference>
<dbReference type="Pfam" id="PF00395">
    <property type="entry name" value="SLH"/>
    <property type="match status" value="2"/>
</dbReference>
<dbReference type="InterPro" id="IPR011042">
    <property type="entry name" value="6-blade_b-propeller_TolB-like"/>
</dbReference>
<dbReference type="InterPro" id="IPR051465">
    <property type="entry name" value="Cell_Envelope_Struct_Comp"/>
</dbReference>
<organism evidence="4 5">
    <name type="scientific">Paenibacillus residui</name>
    <dbReference type="NCBI Taxonomy" id="629724"/>
    <lineage>
        <taxon>Bacteria</taxon>
        <taxon>Bacillati</taxon>
        <taxon>Bacillota</taxon>
        <taxon>Bacilli</taxon>
        <taxon>Bacillales</taxon>
        <taxon>Paenibacillaceae</taxon>
        <taxon>Paenibacillus</taxon>
    </lineage>
</organism>
<keyword evidence="2" id="KW-0732">Signal</keyword>
<name>A0ABW3DE89_9BACL</name>
<dbReference type="SUPFAM" id="SSF101898">
    <property type="entry name" value="NHL repeat"/>
    <property type="match status" value="1"/>
</dbReference>
<feature type="domain" description="SLH" evidence="3">
    <location>
        <begin position="172"/>
        <end position="235"/>
    </location>
</feature>
<proteinExistence type="predicted"/>
<sequence>MVHKKIASALIAILMIFTLTGTMFAAPVEYGEELQNMPQNTPTVSFTDLPNTHWAYKYIAEMVNKKVLEGYPDHKFRPDNTISRAEFATIIVKAAGLQAKKVNYSSFSDVKVTDWYSPWIETAKDYLTGYRAANGEYIYNPTAPALREDITVAIVKLKGYDVARLANRSIIEAMFKDYEGISESAKDYVAIAVENGLVSGYPDETFRPQNSITRAEAAALLWRAFMYGNDNKGVGGGDQSTITPTIPTPPVTQPGQTAPSKPQQPSQAAKFSVDTLVGGMGAGIVDGPVGQAKISSVKSMTLDGDGNIFFLDSADNKNKVRKFNKSNGTVETITIDRSFDWDYRKDGKAVHYDYTKLIPKKLVYNQASNKVYLLGMNDASELIYEIYPTVQMAVYNLNSYRSIYKSYNFFQFLNDKTLVYAETESDRGESFVYQGETGSEVTRIAASNDHTGVKFWTNFYASYWDEDNKYGKGDAVLTDSDFYVFDTGNKTLSKIHLFPRKVESVIKFDNMSFDSLTAYEGKFYLSSGTTIYELTTDGKLNIFINGNDLTYNDGNPIKKISQLSFDSNGNVIIYDDDNKAIRRINL</sequence>
<evidence type="ECO:0000259" key="3">
    <source>
        <dbReference type="PROSITE" id="PS51272"/>
    </source>
</evidence>
<evidence type="ECO:0000256" key="2">
    <source>
        <dbReference type="SAM" id="SignalP"/>
    </source>
</evidence>
<feature type="domain" description="SLH" evidence="3">
    <location>
        <begin position="42"/>
        <end position="105"/>
    </location>
</feature>
<protein>
    <submittedName>
        <fullName evidence="4">S-layer homology domain-containing protein</fullName>
    </submittedName>
</protein>
<reference evidence="5" key="1">
    <citation type="journal article" date="2019" name="Int. J. Syst. Evol. Microbiol.">
        <title>The Global Catalogue of Microorganisms (GCM) 10K type strain sequencing project: providing services to taxonomists for standard genome sequencing and annotation.</title>
        <authorList>
            <consortium name="The Broad Institute Genomics Platform"/>
            <consortium name="The Broad Institute Genome Sequencing Center for Infectious Disease"/>
            <person name="Wu L."/>
            <person name="Ma J."/>
        </authorList>
    </citation>
    <scope>NUCLEOTIDE SEQUENCE [LARGE SCALE GENOMIC DNA]</scope>
    <source>
        <strain evidence="5">CCUG 57263</strain>
    </source>
</reference>
<evidence type="ECO:0000313" key="5">
    <source>
        <dbReference type="Proteomes" id="UP001597120"/>
    </source>
</evidence>
<feature type="compositionally biased region" description="Polar residues" evidence="1">
    <location>
        <begin position="260"/>
        <end position="269"/>
    </location>
</feature>
<feature type="signal peptide" evidence="2">
    <location>
        <begin position="1"/>
        <end position="25"/>
    </location>
</feature>
<keyword evidence="5" id="KW-1185">Reference proteome</keyword>
<evidence type="ECO:0000313" key="4">
    <source>
        <dbReference type="EMBL" id="MFD0871762.1"/>
    </source>
</evidence>
<comment type="caution">
    <text evidence="4">The sequence shown here is derived from an EMBL/GenBank/DDBJ whole genome shotgun (WGS) entry which is preliminary data.</text>
</comment>
<accession>A0ABW3DE89</accession>
<dbReference type="EMBL" id="JBHTIU010000089">
    <property type="protein sequence ID" value="MFD0871762.1"/>
    <property type="molecule type" value="Genomic_DNA"/>
</dbReference>
<feature type="chain" id="PRO_5045064017" evidence="2">
    <location>
        <begin position="26"/>
        <end position="586"/>
    </location>
</feature>
<gene>
    <name evidence="4" type="ORF">ACFQ03_21790</name>
</gene>
<dbReference type="Gene3D" id="2.120.10.30">
    <property type="entry name" value="TolB, C-terminal domain"/>
    <property type="match status" value="2"/>
</dbReference>